<accession>A0A382CBM9</accession>
<feature type="transmembrane region" description="Helical" evidence="1">
    <location>
        <begin position="161"/>
        <end position="180"/>
    </location>
</feature>
<dbReference type="AlphaFoldDB" id="A0A382CBM9"/>
<proteinExistence type="predicted"/>
<reference evidence="3" key="1">
    <citation type="submission" date="2018-05" db="EMBL/GenBank/DDBJ databases">
        <authorList>
            <person name="Lanie J.A."/>
            <person name="Ng W.-L."/>
            <person name="Kazmierczak K.M."/>
            <person name="Andrzejewski T.M."/>
            <person name="Davidsen T.M."/>
            <person name="Wayne K.J."/>
            <person name="Tettelin H."/>
            <person name="Glass J.I."/>
            <person name="Rusch D."/>
            <person name="Podicherti R."/>
            <person name="Tsui H.-C.T."/>
            <person name="Winkler M.E."/>
        </authorList>
    </citation>
    <scope>NUCLEOTIDE SEQUENCE</scope>
</reference>
<name>A0A382CBM9_9ZZZZ</name>
<feature type="transmembrane region" description="Helical" evidence="1">
    <location>
        <begin position="311"/>
        <end position="330"/>
    </location>
</feature>
<feature type="transmembrane region" description="Helical" evidence="1">
    <location>
        <begin position="218"/>
        <end position="239"/>
    </location>
</feature>
<keyword evidence="1" id="KW-0812">Transmembrane</keyword>
<feature type="transmembrane region" description="Helical" evidence="1">
    <location>
        <begin position="98"/>
        <end position="116"/>
    </location>
</feature>
<sequence length="379" mass="42645">MLEDNGSENKGASERLRSLDVLRGFDMFWIIGGKALILALAAVLSVDLSEWLGHRMHHPEWDGFEPYDLIFPLFLFIAGVSTIYSIDNRLAKGDSRASLHLHFVQRGLILVLLGVFYNGLLSRDLASTDGWGQMRYASVLGRIGLAYMFAALIASNTQWRAQLIWVVGLLVSYWAALRFYPVPEYGAWDLDPGHTLTDYIDRHLVPGKLYKGDRDPEGLFAVIPAIATALLGCLTGQLLKRNDIDGLKKTRFMAIGGVVCLGLAWLWSMEFPINKNLWSSSFVLNCAGWSLLLLSLFYLVIDVWQFRRGTLFFTVIGSNSILIYMAPSFLDFDYTNESLFGGILSLAGDFKTLLLAVTLLSLKWGLLYYLFRKKIFLKV</sequence>
<evidence type="ECO:0000256" key="1">
    <source>
        <dbReference type="SAM" id="Phobius"/>
    </source>
</evidence>
<feature type="transmembrane region" description="Helical" evidence="1">
    <location>
        <begin position="251"/>
        <end position="268"/>
    </location>
</feature>
<feature type="transmembrane region" description="Helical" evidence="1">
    <location>
        <begin position="350"/>
        <end position="371"/>
    </location>
</feature>
<evidence type="ECO:0000313" key="3">
    <source>
        <dbReference type="EMBL" id="SVB22767.1"/>
    </source>
</evidence>
<dbReference type="EMBL" id="UINC01033452">
    <property type="protein sequence ID" value="SVB22767.1"/>
    <property type="molecule type" value="Genomic_DNA"/>
</dbReference>
<keyword evidence="1" id="KW-1133">Transmembrane helix</keyword>
<feature type="transmembrane region" description="Helical" evidence="1">
    <location>
        <begin position="136"/>
        <end position="154"/>
    </location>
</feature>
<dbReference type="Pfam" id="PF07786">
    <property type="entry name" value="HGSNAT_cat"/>
    <property type="match status" value="1"/>
</dbReference>
<feature type="transmembrane region" description="Helical" evidence="1">
    <location>
        <begin position="27"/>
        <end position="49"/>
    </location>
</feature>
<feature type="transmembrane region" description="Helical" evidence="1">
    <location>
        <begin position="280"/>
        <end position="299"/>
    </location>
</feature>
<feature type="domain" description="Heparan-alpha-glucosaminide N-acetyltransferase catalytic" evidence="2">
    <location>
        <begin position="15"/>
        <end position="245"/>
    </location>
</feature>
<dbReference type="PANTHER" id="PTHR31061:SF24">
    <property type="entry name" value="LD22376P"/>
    <property type="match status" value="1"/>
</dbReference>
<dbReference type="InterPro" id="IPR012429">
    <property type="entry name" value="HGSNAT_cat"/>
</dbReference>
<organism evidence="3">
    <name type="scientific">marine metagenome</name>
    <dbReference type="NCBI Taxonomy" id="408172"/>
    <lineage>
        <taxon>unclassified sequences</taxon>
        <taxon>metagenomes</taxon>
        <taxon>ecological metagenomes</taxon>
    </lineage>
</organism>
<feature type="transmembrane region" description="Helical" evidence="1">
    <location>
        <begin position="69"/>
        <end position="86"/>
    </location>
</feature>
<gene>
    <name evidence="3" type="ORF">METZ01_LOCUS175621</name>
</gene>
<protein>
    <recommendedName>
        <fullName evidence="2">Heparan-alpha-glucosaminide N-acetyltransferase catalytic domain-containing protein</fullName>
    </recommendedName>
</protein>
<evidence type="ECO:0000259" key="2">
    <source>
        <dbReference type="Pfam" id="PF07786"/>
    </source>
</evidence>
<keyword evidence="1" id="KW-0472">Membrane</keyword>
<dbReference type="PANTHER" id="PTHR31061">
    <property type="entry name" value="LD22376P"/>
    <property type="match status" value="1"/>
</dbReference>